<dbReference type="Gene3D" id="1.10.10.60">
    <property type="entry name" value="Homeodomain-like"/>
    <property type="match status" value="2"/>
</dbReference>
<dbReference type="PANTHER" id="PTHR46796:SF6">
    <property type="entry name" value="ARAC SUBFAMILY"/>
    <property type="match status" value="1"/>
</dbReference>
<keyword evidence="6" id="KW-1185">Reference proteome</keyword>
<dbReference type="PROSITE" id="PS01124">
    <property type="entry name" value="HTH_ARAC_FAMILY_2"/>
    <property type="match status" value="1"/>
</dbReference>
<name>A0A3G9JAK0_9BACL</name>
<dbReference type="Proteomes" id="UP000275368">
    <property type="component" value="Chromosome"/>
</dbReference>
<dbReference type="InterPro" id="IPR009057">
    <property type="entry name" value="Homeodomain-like_sf"/>
</dbReference>
<dbReference type="Pfam" id="PF02311">
    <property type="entry name" value="AraC_binding"/>
    <property type="match status" value="1"/>
</dbReference>
<dbReference type="SUPFAM" id="SSF51215">
    <property type="entry name" value="Regulatory protein AraC"/>
    <property type="match status" value="1"/>
</dbReference>
<keyword evidence="1" id="KW-0805">Transcription regulation</keyword>
<accession>A0A3G9JAK0</accession>
<dbReference type="InterPro" id="IPR037923">
    <property type="entry name" value="HTH-like"/>
</dbReference>
<keyword evidence="2" id="KW-0238">DNA-binding</keyword>
<evidence type="ECO:0000256" key="4">
    <source>
        <dbReference type="ARBA" id="ARBA00023163"/>
    </source>
</evidence>
<dbReference type="PROSITE" id="PS00041">
    <property type="entry name" value="HTH_ARAC_FAMILY_1"/>
    <property type="match status" value="1"/>
</dbReference>
<dbReference type="Pfam" id="PF12833">
    <property type="entry name" value="HTH_18"/>
    <property type="match status" value="1"/>
</dbReference>
<evidence type="ECO:0000256" key="3">
    <source>
        <dbReference type="ARBA" id="ARBA00023159"/>
    </source>
</evidence>
<dbReference type="SMART" id="SM00342">
    <property type="entry name" value="HTH_ARAC"/>
    <property type="match status" value="1"/>
</dbReference>
<reference evidence="5 6" key="1">
    <citation type="submission" date="2018-11" db="EMBL/GenBank/DDBJ databases">
        <title>Complete genome sequence of Paenibacillus baekrokdamisoli strain KCTC 33723.</title>
        <authorList>
            <person name="Kang S.W."/>
            <person name="Lee K.C."/>
            <person name="Kim K.K."/>
            <person name="Kim J.S."/>
            <person name="Kim D.S."/>
            <person name="Ko S.H."/>
            <person name="Yang S.H."/>
            <person name="Lee J.S."/>
        </authorList>
    </citation>
    <scope>NUCLEOTIDE SEQUENCE [LARGE SCALE GENOMIC DNA]</scope>
    <source>
        <strain evidence="5 6">KCTC 33723</strain>
    </source>
</reference>
<dbReference type="InterPro" id="IPR014710">
    <property type="entry name" value="RmlC-like_jellyroll"/>
</dbReference>
<dbReference type="InterPro" id="IPR018060">
    <property type="entry name" value="HTH_AraC"/>
</dbReference>
<evidence type="ECO:0000256" key="1">
    <source>
        <dbReference type="ARBA" id="ARBA00023015"/>
    </source>
</evidence>
<protein>
    <submittedName>
        <fullName evidence="5">AraC family transcriptional regulator</fullName>
    </submittedName>
</protein>
<dbReference type="GO" id="GO:0003700">
    <property type="term" value="F:DNA-binding transcription factor activity"/>
    <property type="evidence" value="ECO:0007669"/>
    <property type="project" value="InterPro"/>
</dbReference>
<keyword evidence="3" id="KW-0010">Activator</keyword>
<organism evidence="5 6">
    <name type="scientific">Paenibacillus baekrokdamisoli</name>
    <dbReference type="NCBI Taxonomy" id="1712516"/>
    <lineage>
        <taxon>Bacteria</taxon>
        <taxon>Bacillati</taxon>
        <taxon>Bacillota</taxon>
        <taxon>Bacilli</taxon>
        <taxon>Bacillales</taxon>
        <taxon>Paenibacillaceae</taxon>
        <taxon>Paenibacillus</taxon>
    </lineage>
</organism>
<gene>
    <name evidence="5" type="ORF">Back11_42360</name>
</gene>
<evidence type="ECO:0000313" key="5">
    <source>
        <dbReference type="EMBL" id="BBH22891.1"/>
    </source>
</evidence>
<dbReference type="EMBL" id="AP019308">
    <property type="protein sequence ID" value="BBH22891.1"/>
    <property type="molecule type" value="Genomic_DNA"/>
</dbReference>
<dbReference type="InterPro" id="IPR003313">
    <property type="entry name" value="AraC-bd"/>
</dbReference>
<dbReference type="GO" id="GO:0043565">
    <property type="term" value="F:sequence-specific DNA binding"/>
    <property type="evidence" value="ECO:0007669"/>
    <property type="project" value="InterPro"/>
</dbReference>
<dbReference type="PANTHER" id="PTHR46796">
    <property type="entry name" value="HTH-TYPE TRANSCRIPTIONAL ACTIVATOR RHAS-RELATED"/>
    <property type="match status" value="1"/>
</dbReference>
<evidence type="ECO:0000313" key="6">
    <source>
        <dbReference type="Proteomes" id="UP000275368"/>
    </source>
</evidence>
<dbReference type="AlphaFoldDB" id="A0A3G9JAK0"/>
<dbReference type="RefSeq" id="WP_125661708.1">
    <property type="nucleotide sequence ID" value="NZ_AP019308.1"/>
</dbReference>
<dbReference type="KEGG" id="pbk:Back11_42360"/>
<proteinExistence type="predicted"/>
<dbReference type="SUPFAM" id="SSF46689">
    <property type="entry name" value="Homeodomain-like"/>
    <property type="match status" value="2"/>
</dbReference>
<dbReference type="InterPro" id="IPR018062">
    <property type="entry name" value="HTH_AraC-typ_CS"/>
</dbReference>
<dbReference type="OrthoDB" id="1681793at2"/>
<dbReference type="InterPro" id="IPR050204">
    <property type="entry name" value="AraC_XylS_family_regulators"/>
</dbReference>
<evidence type="ECO:0000256" key="2">
    <source>
        <dbReference type="ARBA" id="ARBA00023125"/>
    </source>
</evidence>
<sequence>MHTEFQIRSFIGSWDSDWQDPGFHSQQTLEISILLEGRGLFEWNDGKHMLEAGHIVIVPDSISHRFEGFGKSRYALLHLAGIPPRIAELLQKLVSKDKPVVFSLSRLDKDRFERLFREWLRIHSSHLKEKLLSDIAWTEVILLFLLEHSRKDQRALTITNAADYIRENLQHGVQISEMAALAGLSEAGFRRLFEQIYHMSPKHYQQQCRMTEAKWLLSSEDKDIKEIASQIGFIRLHSFSQWFKQIEGISPSEWRKRQQHG</sequence>
<keyword evidence="4" id="KW-0804">Transcription</keyword>
<dbReference type="Gene3D" id="2.60.120.10">
    <property type="entry name" value="Jelly Rolls"/>
    <property type="match status" value="1"/>
</dbReference>